<dbReference type="InterPro" id="IPR058637">
    <property type="entry name" value="YknX-like_C"/>
</dbReference>
<evidence type="ECO:0000256" key="3">
    <source>
        <dbReference type="SAM" id="SignalP"/>
    </source>
</evidence>
<dbReference type="Gene3D" id="1.10.287.470">
    <property type="entry name" value="Helix hairpin bin"/>
    <property type="match status" value="1"/>
</dbReference>
<evidence type="ECO:0000313" key="7">
    <source>
        <dbReference type="EMBL" id="RCX33235.1"/>
    </source>
</evidence>
<accession>A0A369CJI6</accession>
<feature type="signal peptide" evidence="3">
    <location>
        <begin position="1"/>
        <end position="22"/>
    </location>
</feature>
<organism evidence="7 8">
    <name type="scientific">Thioalbus denitrificans</name>
    <dbReference type="NCBI Taxonomy" id="547122"/>
    <lineage>
        <taxon>Bacteria</taxon>
        <taxon>Pseudomonadati</taxon>
        <taxon>Pseudomonadota</taxon>
        <taxon>Gammaproteobacteria</taxon>
        <taxon>Chromatiales</taxon>
        <taxon>Ectothiorhodospiraceae</taxon>
        <taxon>Thioalbus</taxon>
    </lineage>
</organism>
<feature type="coiled-coil region" evidence="2">
    <location>
        <begin position="109"/>
        <end position="136"/>
    </location>
</feature>
<dbReference type="RefSeq" id="WP_114278100.1">
    <property type="nucleotide sequence ID" value="NZ_QPJY01000001.1"/>
</dbReference>
<feature type="domain" description="YknX-like C-terminal permuted SH3-like" evidence="6">
    <location>
        <begin position="281"/>
        <end position="348"/>
    </location>
</feature>
<dbReference type="Gene3D" id="2.40.30.170">
    <property type="match status" value="1"/>
</dbReference>
<feature type="domain" description="CusB-like beta-barrel" evidence="5">
    <location>
        <begin position="203"/>
        <end position="273"/>
    </location>
</feature>
<dbReference type="OrthoDB" id="5696526at2"/>
<sequence>MKPRLRALPPLLLLLSSLLATACSQDGGTSQPAPKKAPPATHLVAAGEVSRAPLPYASTRTGTLRTRRQVRLFNQEEGRIIELPFYEGDRVEQGAVLARLDDALLRAELERAVATRAQAEQDLKRLRRLVERQMVSEDEVSRAATAVEVARAEEALLRTRLGYMVIRAPFAGVVSARLVEPGDAVPRHTHLLTLIDPGSLVTEVSVSELLLPHLALGQKVRVLIDALGREAHAGHISRIYPQVDASTRLGTVEITIEPVPPGARAGQLARVTLEIPALTTLSIPLTALQQDRGSEYVFRLDDENVAHRAEVRTGTRLGARVSILEGLDAGARVVTKGFLGLKDGMSVEPVGETP</sequence>
<dbReference type="Proteomes" id="UP000252707">
    <property type="component" value="Unassembled WGS sequence"/>
</dbReference>
<evidence type="ECO:0000256" key="1">
    <source>
        <dbReference type="ARBA" id="ARBA00009477"/>
    </source>
</evidence>
<protein>
    <submittedName>
        <fullName evidence="7">Membrane fusion protein (Multidrug efflux system)</fullName>
    </submittedName>
</protein>
<evidence type="ECO:0000259" key="5">
    <source>
        <dbReference type="Pfam" id="PF25954"/>
    </source>
</evidence>
<dbReference type="SUPFAM" id="SSF111369">
    <property type="entry name" value="HlyD-like secretion proteins"/>
    <property type="match status" value="1"/>
</dbReference>
<dbReference type="Pfam" id="PF25989">
    <property type="entry name" value="YknX_C"/>
    <property type="match status" value="1"/>
</dbReference>
<feature type="domain" description="Multidrug resistance protein MdtA-like barrel-sandwich hybrid" evidence="4">
    <location>
        <begin position="68"/>
        <end position="186"/>
    </location>
</feature>
<dbReference type="InterPro" id="IPR058625">
    <property type="entry name" value="MdtA-like_BSH"/>
</dbReference>
<dbReference type="NCBIfam" id="TIGR01730">
    <property type="entry name" value="RND_mfp"/>
    <property type="match status" value="1"/>
</dbReference>
<proteinExistence type="inferred from homology"/>
<dbReference type="PROSITE" id="PS51257">
    <property type="entry name" value="PROKAR_LIPOPROTEIN"/>
    <property type="match status" value="1"/>
</dbReference>
<dbReference type="GO" id="GO:0015562">
    <property type="term" value="F:efflux transmembrane transporter activity"/>
    <property type="evidence" value="ECO:0007669"/>
    <property type="project" value="TreeGrafter"/>
</dbReference>
<keyword evidence="3" id="KW-0732">Signal</keyword>
<dbReference type="Gene3D" id="2.40.420.20">
    <property type="match status" value="1"/>
</dbReference>
<evidence type="ECO:0000259" key="4">
    <source>
        <dbReference type="Pfam" id="PF25917"/>
    </source>
</evidence>
<evidence type="ECO:0000259" key="6">
    <source>
        <dbReference type="Pfam" id="PF25989"/>
    </source>
</evidence>
<dbReference type="InterPro" id="IPR006143">
    <property type="entry name" value="RND_pump_MFP"/>
</dbReference>
<dbReference type="Gene3D" id="2.40.50.100">
    <property type="match status" value="1"/>
</dbReference>
<comment type="caution">
    <text evidence="7">The sequence shown here is derived from an EMBL/GenBank/DDBJ whole genome shotgun (WGS) entry which is preliminary data.</text>
</comment>
<dbReference type="InterPro" id="IPR058792">
    <property type="entry name" value="Beta-barrel_RND_2"/>
</dbReference>
<dbReference type="EMBL" id="QPJY01000001">
    <property type="protein sequence ID" value="RCX33235.1"/>
    <property type="molecule type" value="Genomic_DNA"/>
</dbReference>
<evidence type="ECO:0000256" key="2">
    <source>
        <dbReference type="SAM" id="Coils"/>
    </source>
</evidence>
<comment type="similarity">
    <text evidence="1">Belongs to the membrane fusion protein (MFP) (TC 8.A.1) family.</text>
</comment>
<dbReference type="GO" id="GO:1990281">
    <property type="term" value="C:efflux pump complex"/>
    <property type="evidence" value="ECO:0007669"/>
    <property type="project" value="TreeGrafter"/>
</dbReference>
<feature type="chain" id="PRO_5016597147" evidence="3">
    <location>
        <begin position="23"/>
        <end position="354"/>
    </location>
</feature>
<keyword evidence="2" id="KW-0175">Coiled coil</keyword>
<gene>
    <name evidence="7" type="ORF">DFQ59_101536</name>
</gene>
<keyword evidence="8" id="KW-1185">Reference proteome</keyword>
<dbReference type="PANTHER" id="PTHR30469">
    <property type="entry name" value="MULTIDRUG RESISTANCE PROTEIN MDTA"/>
    <property type="match status" value="1"/>
</dbReference>
<evidence type="ECO:0000313" key="8">
    <source>
        <dbReference type="Proteomes" id="UP000252707"/>
    </source>
</evidence>
<dbReference type="Pfam" id="PF25917">
    <property type="entry name" value="BSH_RND"/>
    <property type="match status" value="1"/>
</dbReference>
<dbReference type="Pfam" id="PF25954">
    <property type="entry name" value="Beta-barrel_RND_2"/>
    <property type="match status" value="1"/>
</dbReference>
<dbReference type="PANTHER" id="PTHR30469:SF15">
    <property type="entry name" value="HLYD FAMILY OF SECRETION PROTEINS"/>
    <property type="match status" value="1"/>
</dbReference>
<dbReference type="AlphaFoldDB" id="A0A369CJI6"/>
<name>A0A369CJI6_9GAMM</name>
<reference evidence="7 8" key="1">
    <citation type="submission" date="2018-07" db="EMBL/GenBank/DDBJ databases">
        <title>Genomic Encyclopedia of Type Strains, Phase IV (KMG-IV): sequencing the most valuable type-strain genomes for metagenomic binning, comparative biology and taxonomic classification.</title>
        <authorList>
            <person name="Goeker M."/>
        </authorList>
    </citation>
    <scope>NUCLEOTIDE SEQUENCE [LARGE SCALE GENOMIC DNA]</scope>
    <source>
        <strain evidence="7 8">DSM 26407</strain>
    </source>
</reference>